<name>A0A9N8Z9D2_FUNMO</name>
<dbReference type="Pfam" id="PF20480">
    <property type="entry name" value="DUF6720"/>
    <property type="match status" value="1"/>
</dbReference>
<dbReference type="Proteomes" id="UP000789375">
    <property type="component" value="Unassembled WGS sequence"/>
</dbReference>
<evidence type="ECO:0000313" key="3">
    <source>
        <dbReference type="Proteomes" id="UP000789375"/>
    </source>
</evidence>
<feature type="chain" id="PRO_5040237332" evidence="1">
    <location>
        <begin position="25"/>
        <end position="92"/>
    </location>
</feature>
<proteinExistence type="predicted"/>
<organism evidence="2 3">
    <name type="scientific">Funneliformis mosseae</name>
    <name type="common">Endomycorrhizal fungus</name>
    <name type="synonym">Glomus mosseae</name>
    <dbReference type="NCBI Taxonomy" id="27381"/>
    <lineage>
        <taxon>Eukaryota</taxon>
        <taxon>Fungi</taxon>
        <taxon>Fungi incertae sedis</taxon>
        <taxon>Mucoromycota</taxon>
        <taxon>Glomeromycotina</taxon>
        <taxon>Glomeromycetes</taxon>
        <taxon>Glomerales</taxon>
        <taxon>Glomeraceae</taxon>
        <taxon>Funneliformis</taxon>
    </lineage>
</organism>
<dbReference type="AlphaFoldDB" id="A0A9N8Z9D2"/>
<reference evidence="2" key="1">
    <citation type="submission" date="2021-06" db="EMBL/GenBank/DDBJ databases">
        <authorList>
            <person name="Kallberg Y."/>
            <person name="Tangrot J."/>
            <person name="Rosling A."/>
        </authorList>
    </citation>
    <scope>NUCLEOTIDE SEQUENCE</scope>
    <source>
        <strain evidence="2">87-6 pot B 2015</strain>
    </source>
</reference>
<gene>
    <name evidence="2" type="ORF">FMOSSE_LOCUS2687</name>
</gene>
<comment type="caution">
    <text evidence="2">The sequence shown here is derived from an EMBL/GenBank/DDBJ whole genome shotgun (WGS) entry which is preliminary data.</text>
</comment>
<protein>
    <submittedName>
        <fullName evidence="2">16565_t:CDS:1</fullName>
    </submittedName>
</protein>
<keyword evidence="1" id="KW-0732">Signal</keyword>
<keyword evidence="3" id="KW-1185">Reference proteome</keyword>
<dbReference type="EMBL" id="CAJVPP010000363">
    <property type="protein sequence ID" value="CAG8474538.1"/>
    <property type="molecule type" value="Genomic_DNA"/>
</dbReference>
<accession>A0A9N8Z9D2</accession>
<evidence type="ECO:0000313" key="2">
    <source>
        <dbReference type="EMBL" id="CAG8474538.1"/>
    </source>
</evidence>
<evidence type="ECO:0000256" key="1">
    <source>
        <dbReference type="SAM" id="SignalP"/>
    </source>
</evidence>
<feature type="signal peptide" evidence="1">
    <location>
        <begin position="1"/>
        <end position="24"/>
    </location>
</feature>
<sequence>MQMHHLKRHLFGIIILSSFDSAFAVECVPKPDEGECYNPIPDVFDQESGPARGTGRLSTLKNRVQIKKIPYSINLHLDTGSPNVKHGTLVWK</sequence>
<dbReference type="InterPro" id="IPR046566">
    <property type="entry name" value="DUF6720"/>
</dbReference>